<dbReference type="GO" id="GO:0005737">
    <property type="term" value="C:cytoplasm"/>
    <property type="evidence" value="ECO:0007669"/>
    <property type="project" value="TreeGrafter"/>
</dbReference>
<organism evidence="1 2">
    <name type="scientific">Dictyocaulus viviparus</name>
    <name type="common">Bovine lungworm</name>
    <dbReference type="NCBI Taxonomy" id="29172"/>
    <lineage>
        <taxon>Eukaryota</taxon>
        <taxon>Metazoa</taxon>
        <taxon>Ecdysozoa</taxon>
        <taxon>Nematoda</taxon>
        <taxon>Chromadorea</taxon>
        <taxon>Rhabditida</taxon>
        <taxon>Rhabditina</taxon>
        <taxon>Rhabditomorpha</taxon>
        <taxon>Strongyloidea</taxon>
        <taxon>Metastrongylidae</taxon>
        <taxon>Dictyocaulus</taxon>
    </lineage>
</organism>
<keyword evidence="2" id="KW-1185">Reference proteome</keyword>
<dbReference type="PANTHER" id="PTHR21610">
    <property type="entry name" value="VON WILLEBRAND FACTOR A DOMAIN-CONTAINING PROTEIN 8"/>
    <property type="match status" value="1"/>
</dbReference>
<proteinExistence type="predicted"/>
<name>A0A0D8XAL9_DICVI</name>
<evidence type="ECO:0000313" key="2">
    <source>
        <dbReference type="Proteomes" id="UP000053766"/>
    </source>
</evidence>
<dbReference type="OrthoDB" id="5186at2759"/>
<dbReference type="Proteomes" id="UP000053766">
    <property type="component" value="Unassembled WGS sequence"/>
</dbReference>
<gene>
    <name evidence="1" type="ORF">DICVIV_13241</name>
</gene>
<dbReference type="AlphaFoldDB" id="A0A0D8XAL9"/>
<sequence>MLAKHKEKCDPTHRIGFFKAQEFIKHYAVKPATVQNDSYYILCNENDNWNSRPVETNFTAKIDRLFVHDNSVILSADSFYYLKSSGFPLRLRTNDLVGSVRCISDVIDARRPYYYSDGNTKKIFNFNQNVVLMRDGIIVKAQPKWNVPKAAMPKGDVNVDKLGGFLEAVDPVSGYVQYVPVPEPFSRSYHGGWIATIARTPFILVPYNDERILTVDTCGGIRSFEFSPSTLGKSFSEWKSLIGGTEDYDIRVEYEHGADAFDISKLDDPKLGKFDPSNAPHHGGNQWMGGTGGYSTAGLGGVGGPFRLDAGHDIHQMPESAKQQVPEYILKKAREIAKAEYQKKMKALFSSDIAMSEYDDNAYMSLWSKVEKHSTRLRSIIEQLDAKRKERQWIRHQTSGDLDDGKLIEGITGERNIYRRRLDVSPEIGSPLLKPKRLRLCFDVSGSMYRFNGYDKRLQKSLEAALMVMISFEGKEDKIAYDVIGHSGDGPSINFITNGHYPKNNKERLDILKQMLAHTQIG</sequence>
<reference evidence="2" key="2">
    <citation type="journal article" date="2016" name="Sci. Rep.">
        <title>Dictyocaulus viviparus genome, variome and transcriptome elucidate lungworm biology and support future intervention.</title>
        <authorList>
            <person name="McNulty S.N."/>
            <person name="Strube C."/>
            <person name="Rosa B.A."/>
            <person name="Martin J.C."/>
            <person name="Tyagi R."/>
            <person name="Choi Y.J."/>
            <person name="Wang Q."/>
            <person name="Hallsworth Pepin K."/>
            <person name="Zhang X."/>
            <person name="Ozersky P."/>
            <person name="Wilson R.K."/>
            <person name="Sternberg P.W."/>
            <person name="Gasser R.B."/>
            <person name="Mitreva M."/>
        </authorList>
    </citation>
    <scope>NUCLEOTIDE SEQUENCE [LARGE SCALE GENOMIC DNA]</scope>
    <source>
        <strain evidence="2">HannoverDv2000</strain>
    </source>
</reference>
<dbReference type="STRING" id="29172.A0A0D8XAL9"/>
<reference evidence="1 2" key="1">
    <citation type="submission" date="2013-11" db="EMBL/GenBank/DDBJ databases">
        <title>Draft genome of the bovine lungworm Dictyocaulus viviparus.</title>
        <authorList>
            <person name="Mitreva M."/>
        </authorList>
    </citation>
    <scope>NUCLEOTIDE SEQUENCE [LARGE SCALE GENOMIC DNA]</scope>
    <source>
        <strain evidence="1 2">HannoverDv2000</strain>
    </source>
</reference>
<evidence type="ECO:0000313" key="1">
    <source>
        <dbReference type="EMBL" id="KJH40797.1"/>
    </source>
</evidence>
<accession>A0A0D8XAL9</accession>
<dbReference type="PANTHER" id="PTHR21610:SF9">
    <property type="entry name" value="VON WILLEBRAND FACTOR A DOMAIN-CONTAINING PROTEIN 8"/>
    <property type="match status" value="1"/>
</dbReference>
<dbReference type="EMBL" id="KN717012">
    <property type="protein sequence ID" value="KJH40797.1"/>
    <property type="molecule type" value="Genomic_DNA"/>
</dbReference>
<evidence type="ECO:0008006" key="3">
    <source>
        <dbReference type="Google" id="ProtNLM"/>
    </source>
</evidence>
<protein>
    <recommendedName>
        <fullName evidence="3">VWFA domain-containing protein</fullName>
    </recommendedName>
</protein>
<dbReference type="InterPro" id="IPR039891">
    <property type="entry name" value="VWA8"/>
</dbReference>